<dbReference type="PANTHER" id="PTHR33376">
    <property type="match status" value="1"/>
</dbReference>
<comment type="caution">
    <text evidence="3">The sequence shown here is derived from an EMBL/GenBank/DDBJ whole genome shotgun (WGS) entry which is preliminary data.</text>
</comment>
<dbReference type="PANTHER" id="PTHR33376:SF5">
    <property type="entry name" value="EXTRACYTOPLASMIC SOLUTE RECEPTOR PROTEIN"/>
    <property type="match status" value="1"/>
</dbReference>
<keyword evidence="1 2" id="KW-0732">Signal</keyword>
<evidence type="ECO:0000313" key="3">
    <source>
        <dbReference type="EMBL" id="ERL53222.1"/>
    </source>
</evidence>
<dbReference type="RefSeq" id="WP_021817207.1">
    <property type="nucleotide sequence ID" value="NZ_AVBC01000011.1"/>
</dbReference>
<dbReference type="KEGG" id="hhu:AR456_11645"/>
<dbReference type="InterPro" id="IPR018389">
    <property type="entry name" value="DctP_fam"/>
</dbReference>
<accession>W1NCC8</accession>
<dbReference type="InterPro" id="IPR038404">
    <property type="entry name" value="TRAP_DctP_sf"/>
</dbReference>
<keyword evidence="4" id="KW-1185">Reference proteome</keyword>
<dbReference type="CDD" id="cd13677">
    <property type="entry name" value="PBP2_TRAP_SBP_like_6"/>
    <property type="match status" value="1"/>
</dbReference>
<evidence type="ECO:0000313" key="4">
    <source>
        <dbReference type="Proteomes" id="UP000019113"/>
    </source>
</evidence>
<gene>
    <name evidence="3" type="ORF">BJB45_18280</name>
</gene>
<reference evidence="3 4" key="1">
    <citation type="submission" date="2013-08" db="EMBL/GenBank/DDBJ databases">
        <title>draft genome of Halomonas huanghegensis, strain BJGMM-B45T.</title>
        <authorList>
            <person name="Miao C."/>
            <person name="Wan Y."/>
            <person name="Jin W."/>
        </authorList>
    </citation>
    <scope>NUCLEOTIDE SEQUENCE [LARGE SCALE GENOMIC DNA]</scope>
    <source>
        <strain evidence="3 4">BJGMM-B45</strain>
    </source>
</reference>
<dbReference type="PATRIC" id="fig|1178482.3.peg.259"/>
<feature type="chain" id="PRO_5009977520" evidence="2">
    <location>
        <begin position="37"/>
        <end position="368"/>
    </location>
</feature>
<dbReference type="Proteomes" id="UP000019113">
    <property type="component" value="Unassembled WGS sequence"/>
</dbReference>
<dbReference type="NCBIfam" id="NF037995">
    <property type="entry name" value="TRAP_S1"/>
    <property type="match status" value="1"/>
</dbReference>
<dbReference type="Gene3D" id="3.40.190.170">
    <property type="entry name" value="Bacterial extracellular solute-binding protein, family 7"/>
    <property type="match status" value="1"/>
</dbReference>
<dbReference type="eggNOG" id="COG1638">
    <property type="taxonomic scope" value="Bacteria"/>
</dbReference>
<sequence length="368" mass="40170">MPISTQGKGHAIAGRSWLALAMLPLALAGGAGQAQAQSHEMAIATLIPESMTNNSIYPALVHFKELVESRTDGDVVVTIFPGGQMGSEVETGSQVQSGGRALQSTVLTSGAMSSFYPEYQAVTAPFLFDNWRQAWAFFDGEWFADFMHGAIEQADMRYLGTFDDGGGFVAFTNNERLIKTVEDLEGLNIRTEENPAHVATMEALGASATPLPWGELITALETGLADGQFNAPVINTTFGLDEVTDYTTLTGHVYNSASWVVSESWFQELSEDYQRVITDAAREAVAMSHGASAMLATGSWQASCEKFSECYIMPIEERQRMSEAARPAWKSWIVDDFGLDAQLIDDLLAQVDSLRESLPQQAYQRYGQ</sequence>
<evidence type="ECO:0000256" key="1">
    <source>
        <dbReference type="ARBA" id="ARBA00022729"/>
    </source>
</evidence>
<dbReference type="GO" id="GO:0055085">
    <property type="term" value="P:transmembrane transport"/>
    <property type="evidence" value="ECO:0007669"/>
    <property type="project" value="InterPro"/>
</dbReference>
<evidence type="ECO:0000256" key="2">
    <source>
        <dbReference type="SAM" id="SignalP"/>
    </source>
</evidence>
<organism evidence="3 4">
    <name type="scientific">Halomonas huangheensis</name>
    <dbReference type="NCBI Taxonomy" id="1178482"/>
    <lineage>
        <taxon>Bacteria</taxon>
        <taxon>Pseudomonadati</taxon>
        <taxon>Pseudomonadota</taxon>
        <taxon>Gammaproteobacteria</taxon>
        <taxon>Oceanospirillales</taxon>
        <taxon>Halomonadaceae</taxon>
        <taxon>Halomonas</taxon>
    </lineage>
</organism>
<proteinExistence type="predicted"/>
<dbReference type="STRING" id="1178482.AR456_11645"/>
<dbReference type="EMBL" id="AVBC01000011">
    <property type="protein sequence ID" value="ERL53222.1"/>
    <property type="molecule type" value="Genomic_DNA"/>
</dbReference>
<dbReference type="AlphaFoldDB" id="W1NCC8"/>
<dbReference type="OrthoDB" id="8690069at2"/>
<feature type="signal peptide" evidence="2">
    <location>
        <begin position="1"/>
        <end position="36"/>
    </location>
</feature>
<protein>
    <submittedName>
        <fullName evidence="3">ABC transporter substrate-binding protein</fullName>
    </submittedName>
</protein>
<name>W1NCC8_9GAMM</name>
<dbReference type="Pfam" id="PF03480">
    <property type="entry name" value="DctP"/>
    <property type="match status" value="1"/>
</dbReference>